<name>A0ABT1J8X4_9ACTN</name>
<evidence type="ECO:0000313" key="1">
    <source>
        <dbReference type="EMBL" id="MCP2313896.1"/>
    </source>
</evidence>
<comment type="caution">
    <text evidence="1">The sequence shown here is derived from an EMBL/GenBank/DDBJ whole genome shotgun (WGS) entry which is preliminary data.</text>
</comment>
<dbReference type="Proteomes" id="UP001206483">
    <property type="component" value="Unassembled WGS sequence"/>
</dbReference>
<gene>
    <name evidence="1" type="ORF">FHR36_007095</name>
</gene>
<reference evidence="1 2" key="1">
    <citation type="submission" date="2022-06" db="EMBL/GenBank/DDBJ databases">
        <title>Sequencing the genomes of 1000 actinobacteria strains.</title>
        <authorList>
            <person name="Klenk H.-P."/>
        </authorList>
    </citation>
    <scope>NUCLEOTIDE SEQUENCE [LARGE SCALE GENOMIC DNA]</scope>
    <source>
        <strain evidence="1 2">DSM 41656</strain>
    </source>
</reference>
<accession>A0ABT1J8X4</accession>
<organism evidence="1 2">
    <name type="scientific">Kitasatospora paracochleata</name>
    <dbReference type="NCBI Taxonomy" id="58354"/>
    <lineage>
        <taxon>Bacteria</taxon>
        <taxon>Bacillati</taxon>
        <taxon>Actinomycetota</taxon>
        <taxon>Actinomycetes</taxon>
        <taxon>Kitasatosporales</taxon>
        <taxon>Streptomycetaceae</taxon>
        <taxon>Kitasatospora</taxon>
    </lineage>
</organism>
<keyword evidence="2" id="KW-1185">Reference proteome</keyword>
<dbReference type="EMBL" id="JAMZDX010000008">
    <property type="protein sequence ID" value="MCP2313896.1"/>
    <property type="molecule type" value="Genomic_DNA"/>
</dbReference>
<sequence length="226" mass="24369">MHTHPPTAAAQARRLVTAALLEAGLRPTSLHPDEPWRGRTTGFLVRGDERAVTVSRHPLPLDRQARDTYHRAVYAGSVATNSAWRYEDGPEGSLVVRPGVWGWGGPMTTPGPLTALAAEELEAALTGEAFEVWADTANGRTVVPVGNSRTTTLAMLRRALKNGRTVAADAQGVVTVDARGFRGDPYRVFVNAIPAAWVGGLCAGCGCTRREHGDLYKPLCCDEFRR</sequence>
<evidence type="ECO:0000313" key="2">
    <source>
        <dbReference type="Proteomes" id="UP001206483"/>
    </source>
</evidence>
<proteinExistence type="predicted"/>
<protein>
    <submittedName>
        <fullName evidence="1">Uncharacterized protein</fullName>
    </submittedName>
</protein>
<dbReference type="RefSeq" id="WP_253804180.1">
    <property type="nucleotide sequence ID" value="NZ_BAAAUB010000029.1"/>
</dbReference>